<dbReference type="Gene3D" id="3.10.350.10">
    <property type="entry name" value="LysM domain"/>
    <property type="match status" value="1"/>
</dbReference>
<evidence type="ECO:0000313" key="4">
    <source>
        <dbReference type="EMBL" id="GAA0713134.1"/>
    </source>
</evidence>
<dbReference type="InterPro" id="IPR052196">
    <property type="entry name" value="Bact_Kbp"/>
</dbReference>
<dbReference type="Pfam" id="PF01476">
    <property type="entry name" value="LysM"/>
    <property type="match status" value="1"/>
</dbReference>
<proteinExistence type="predicted"/>
<reference evidence="4 5" key="1">
    <citation type="journal article" date="2019" name="Int. J. Syst. Evol. Microbiol.">
        <title>The Global Catalogue of Microorganisms (GCM) 10K type strain sequencing project: providing services to taxonomists for standard genome sequencing and annotation.</title>
        <authorList>
            <consortium name="The Broad Institute Genomics Platform"/>
            <consortium name="The Broad Institute Genome Sequencing Center for Infectious Disease"/>
            <person name="Wu L."/>
            <person name="Ma J."/>
        </authorList>
    </citation>
    <scope>NUCLEOTIDE SEQUENCE [LARGE SCALE GENOMIC DNA]</scope>
    <source>
        <strain evidence="4 5">JCM 15421</strain>
    </source>
</reference>
<accession>A0ABN1IGT5</accession>
<name>A0ABN1IGT5_9GAMM</name>
<dbReference type="Proteomes" id="UP001501523">
    <property type="component" value="Unassembled WGS sequence"/>
</dbReference>
<evidence type="ECO:0000259" key="3">
    <source>
        <dbReference type="PROSITE" id="PS51782"/>
    </source>
</evidence>
<gene>
    <name evidence="4" type="ORF">GCM10009105_16360</name>
</gene>
<feature type="signal peptide" evidence="2">
    <location>
        <begin position="1"/>
        <end position="20"/>
    </location>
</feature>
<feature type="chain" id="PRO_5046099236" evidence="2">
    <location>
        <begin position="21"/>
        <end position="394"/>
    </location>
</feature>
<keyword evidence="2" id="KW-0732">Signal</keyword>
<comment type="caution">
    <text evidence="4">The sequence shown here is derived from an EMBL/GenBank/DDBJ whole genome shotgun (WGS) entry which is preliminary data.</text>
</comment>
<dbReference type="SUPFAM" id="SSF54106">
    <property type="entry name" value="LysM domain"/>
    <property type="match status" value="1"/>
</dbReference>
<sequence>MLKKLLSVCAGLLFTLTVYAATVEWAENHPDRYTVKKGDTLWDISARFLKKPWAWPEIWQDNPQVKNPHLIYPGDELVLSGNHVGHGSGSIGPHARSTELGAAIPPIPLSALKQWLKNTRIVSEEEYKNAPHVVGIEENQLRGTAGQLVYVRGLSAQPGQKLALVRPMGRYYDMPPTDDNAPREVYRQGTSGGPYDKPDARDGRPAMLWRHGPNEFTLHGSVRFRGYEMLDFGVAEVTRSADVSSALVTYSDFEVRPGDYVLPIDDKPYDDQYVPHSPAKAPDNMRVIAFSDALNAIGPRQVVALSRGAEDGVDNGTTFSIYHPGEEVVDRTDYTEGSVRKFFHPRDARVTLPPEFIGHVMVFRTFQRVSYGLVMDEVKPVHLGDFLHDPNKTP</sequence>
<dbReference type="InterPro" id="IPR036779">
    <property type="entry name" value="LysM_dom_sf"/>
</dbReference>
<dbReference type="InterPro" id="IPR018392">
    <property type="entry name" value="LysM"/>
</dbReference>
<dbReference type="EMBL" id="BAAAEU010000006">
    <property type="protein sequence ID" value="GAA0713134.1"/>
    <property type="molecule type" value="Genomic_DNA"/>
</dbReference>
<evidence type="ECO:0000313" key="5">
    <source>
        <dbReference type="Proteomes" id="UP001501523"/>
    </source>
</evidence>
<keyword evidence="5" id="KW-1185">Reference proteome</keyword>
<organism evidence="4 5">
    <name type="scientific">Dokdonella soli</name>
    <dbReference type="NCBI Taxonomy" id="529810"/>
    <lineage>
        <taxon>Bacteria</taxon>
        <taxon>Pseudomonadati</taxon>
        <taxon>Pseudomonadota</taxon>
        <taxon>Gammaproteobacteria</taxon>
        <taxon>Lysobacterales</taxon>
        <taxon>Rhodanobacteraceae</taxon>
        <taxon>Dokdonella</taxon>
    </lineage>
</organism>
<protein>
    <submittedName>
        <fullName evidence="4">LysM peptidoglycan-binding domain-containing protein</fullName>
    </submittedName>
</protein>
<dbReference type="CDD" id="cd00118">
    <property type="entry name" value="LysM"/>
    <property type="match status" value="1"/>
</dbReference>
<evidence type="ECO:0000256" key="2">
    <source>
        <dbReference type="SAM" id="SignalP"/>
    </source>
</evidence>
<dbReference type="RefSeq" id="WP_343789283.1">
    <property type="nucleotide sequence ID" value="NZ_BAAAEU010000006.1"/>
</dbReference>
<dbReference type="PROSITE" id="PS51782">
    <property type="entry name" value="LYSM"/>
    <property type="match status" value="1"/>
</dbReference>
<dbReference type="PANTHER" id="PTHR34700:SF4">
    <property type="entry name" value="PHAGE-LIKE ELEMENT PBSX PROTEIN XKDP"/>
    <property type="match status" value="1"/>
</dbReference>
<dbReference type="PANTHER" id="PTHR34700">
    <property type="entry name" value="POTASSIUM BINDING PROTEIN KBP"/>
    <property type="match status" value="1"/>
</dbReference>
<evidence type="ECO:0000256" key="1">
    <source>
        <dbReference type="SAM" id="MobiDB-lite"/>
    </source>
</evidence>
<feature type="domain" description="LysM" evidence="3">
    <location>
        <begin position="31"/>
        <end position="79"/>
    </location>
</feature>
<dbReference type="SMART" id="SM00257">
    <property type="entry name" value="LysM"/>
    <property type="match status" value="1"/>
</dbReference>
<feature type="region of interest" description="Disordered" evidence="1">
    <location>
        <begin position="175"/>
        <end position="200"/>
    </location>
</feature>